<feature type="transmembrane region" description="Helical" evidence="1">
    <location>
        <begin position="43"/>
        <end position="62"/>
    </location>
</feature>
<proteinExistence type="predicted"/>
<sequence length="105" mass="11865">MKFGQLELHPARSLAQCDLILKVDDAVSLNDVQGRAIVSFNKLFILLFMWAVVLVVCLRSPGVMFTQSHRIRFTPSGLSRWQCSVRERLEAFRACAPSNERVGTN</sequence>
<evidence type="ECO:0000313" key="3">
    <source>
        <dbReference type="WBParaSite" id="ALUE_0000820801-mRNA-1"/>
    </source>
</evidence>
<organism evidence="2 3">
    <name type="scientific">Ascaris lumbricoides</name>
    <name type="common">Giant roundworm</name>
    <dbReference type="NCBI Taxonomy" id="6252"/>
    <lineage>
        <taxon>Eukaryota</taxon>
        <taxon>Metazoa</taxon>
        <taxon>Ecdysozoa</taxon>
        <taxon>Nematoda</taxon>
        <taxon>Chromadorea</taxon>
        <taxon>Rhabditida</taxon>
        <taxon>Spirurina</taxon>
        <taxon>Ascaridomorpha</taxon>
        <taxon>Ascaridoidea</taxon>
        <taxon>Ascarididae</taxon>
        <taxon>Ascaris</taxon>
    </lineage>
</organism>
<protein>
    <submittedName>
        <fullName evidence="3">Transmembrane protein</fullName>
    </submittedName>
</protein>
<dbReference type="AlphaFoldDB" id="A0A0M3HXU5"/>
<reference evidence="3" key="1">
    <citation type="submission" date="2017-02" db="UniProtKB">
        <authorList>
            <consortium name="WormBaseParasite"/>
        </authorList>
    </citation>
    <scope>IDENTIFICATION</scope>
</reference>
<dbReference type="WBParaSite" id="ALUE_0000820801-mRNA-1">
    <property type="protein sequence ID" value="ALUE_0000820801-mRNA-1"/>
    <property type="gene ID" value="ALUE_0000820801"/>
</dbReference>
<keyword evidence="1" id="KW-0812">Transmembrane</keyword>
<keyword evidence="2" id="KW-1185">Reference proteome</keyword>
<accession>A0A0M3HXU5</accession>
<dbReference type="Proteomes" id="UP000036681">
    <property type="component" value="Unplaced"/>
</dbReference>
<keyword evidence="1" id="KW-0472">Membrane</keyword>
<evidence type="ECO:0000256" key="1">
    <source>
        <dbReference type="SAM" id="Phobius"/>
    </source>
</evidence>
<name>A0A0M3HXU5_ASCLU</name>
<keyword evidence="1" id="KW-1133">Transmembrane helix</keyword>
<evidence type="ECO:0000313" key="2">
    <source>
        <dbReference type="Proteomes" id="UP000036681"/>
    </source>
</evidence>